<evidence type="ECO:0000313" key="4">
    <source>
        <dbReference type="WBParaSite" id="ECPE_0001248801-mRNA-1"/>
    </source>
</evidence>
<evidence type="ECO:0000313" key="3">
    <source>
        <dbReference type="Proteomes" id="UP000272942"/>
    </source>
</evidence>
<dbReference type="EMBL" id="UZAN01052900">
    <property type="protein sequence ID" value="VDP89724.1"/>
    <property type="molecule type" value="Genomic_DNA"/>
</dbReference>
<dbReference type="AlphaFoldDB" id="A0A183AZR7"/>
<evidence type="ECO:0000313" key="2">
    <source>
        <dbReference type="EMBL" id="VDP89724.1"/>
    </source>
</evidence>
<accession>A0A183AZR7</accession>
<gene>
    <name evidence="2" type="ORF">ECPE_LOCUS12452</name>
</gene>
<reference evidence="4" key="1">
    <citation type="submission" date="2016-06" db="UniProtKB">
        <authorList>
            <consortium name="WormBaseParasite"/>
        </authorList>
    </citation>
    <scope>IDENTIFICATION</scope>
</reference>
<feature type="region of interest" description="Disordered" evidence="1">
    <location>
        <begin position="134"/>
        <end position="184"/>
    </location>
</feature>
<protein>
    <submittedName>
        <fullName evidence="2 4">Uncharacterized protein</fullName>
    </submittedName>
</protein>
<dbReference type="OrthoDB" id="285418at2759"/>
<organism evidence="4">
    <name type="scientific">Echinostoma caproni</name>
    <dbReference type="NCBI Taxonomy" id="27848"/>
    <lineage>
        <taxon>Eukaryota</taxon>
        <taxon>Metazoa</taxon>
        <taxon>Spiralia</taxon>
        <taxon>Lophotrochozoa</taxon>
        <taxon>Platyhelminthes</taxon>
        <taxon>Trematoda</taxon>
        <taxon>Digenea</taxon>
        <taxon>Plagiorchiida</taxon>
        <taxon>Echinostomata</taxon>
        <taxon>Echinostomatoidea</taxon>
        <taxon>Echinostomatidae</taxon>
        <taxon>Echinostoma</taxon>
    </lineage>
</organism>
<reference evidence="2 3" key="2">
    <citation type="submission" date="2018-11" db="EMBL/GenBank/DDBJ databases">
        <authorList>
            <consortium name="Pathogen Informatics"/>
        </authorList>
    </citation>
    <scope>NUCLEOTIDE SEQUENCE [LARGE SCALE GENOMIC DNA]</scope>
    <source>
        <strain evidence="2 3">Egypt</strain>
    </source>
</reference>
<proteinExistence type="predicted"/>
<keyword evidence="3" id="KW-1185">Reference proteome</keyword>
<dbReference type="Proteomes" id="UP000272942">
    <property type="component" value="Unassembled WGS sequence"/>
</dbReference>
<dbReference type="WBParaSite" id="ECPE_0001248801-mRNA-1">
    <property type="protein sequence ID" value="ECPE_0001248801-mRNA-1"/>
    <property type="gene ID" value="ECPE_0001248801"/>
</dbReference>
<name>A0A183AZR7_9TREM</name>
<feature type="compositionally biased region" description="Polar residues" evidence="1">
    <location>
        <begin position="150"/>
        <end position="184"/>
    </location>
</feature>
<evidence type="ECO:0000256" key="1">
    <source>
        <dbReference type="SAM" id="MobiDB-lite"/>
    </source>
</evidence>
<sequence length="380" mass="40267">MSVLRGQGDRGPADSHILDRFSTTYSASYRPFEETRRTIPIQCVSNSKSGSGLDTSARVSRGSRFWPISNESGSSPSTNVTIRSGEMAHTAASYQPSISRVLNPLNRLTTENGVGGAGQGTHRSWDDTALVNSTGLSVTDRPRPRPPGLSMSSTIPYRTTSNVGASDLSNGNTPSATSVTGNKDSNTRNYTSTYTTVVSDKLTPCFAISNGTAQTKATAITQTDKPISGFCPPSSTSSRTGTTASIGATRTDHSCTDLGVNKRCLNSGTSPAITTTSTSSPLTVSAVSNSTSTERPLHLTTISPYQSSTHFDFGQMFSQIARINNHLYLSSLNALTPDRLRQHGITLLISAMIDPVPPQLRNAVTSSMHVPVEDVEGANL</sequence>